<name>A0AAD9MWH9_9ANNE</name>
<gene>
    <name evidence="1" type="ORF">LSH36_669g01008</name>
</gene>
<evidence type="ECO:0000313" key="1">
    <source>
        <dbReference type="EMBL" id="KAK2145599.1"/>
    </source>
</evidence>
<organism evidence="1 2">
    <name type="scientific">Paralvinella palmiformis</name>
    <dbReference type="NCBI Taxonomy" id="53620"/>
    <lineage>
        <taxon>Eukaryota</taxon>
        <taxon>Metazoa</taxon>
        <taxon>Spiralia</taxon>
        <taxon>Lophotrochozoa</taxon>
        <taxon>Annelida</taxon>
        <taxon>Polychaeta</taxon>
        <taxon>Sedentaria</taxon>
        <taxon>Canalipalpata</taxon>
        <taxon>Terebellida</taxon>
        <taxon>Terebelliformia</taxon>
        <taxon>Alvinellidae</taxon>
        <taxon>Paralvinella</taxon>
    </lineage>
</organism>
<proteinExistence type="predicted"/>
<protein>
    <submittedName>
        <fullName evidence="1">Uncharacterized protein</fullName>
    </submittedName>
</protein>
<sequence length="48" mass="5545">MSGTRLPVEVGDINLMPWAVTIPTAKNRMVEVRRKRSDDQSRLPWSHL</sequence>
<reference evidence="1" key="1">
    <citation type="journal article" date="2023" name="Mol. Biol. Evol.">
        <title>Third-Generation Sequencing Reveals the Adaptive Role of the Epigenome in Three Deep-Sea Polychaetes.</title>
        <authorList>
            <person name="Perez M."/>
            <person name="Aroh O."/>
            <person name="Sun Y."/>
            <person name="Lan Y."/>
            <person name="Juniper S.K."/>
            <person name="Young C.R."/>
            <person name="Angers B."/>
            <person name="Qian P.Y."/>
        </authorList>
    </citation>
    <scope>NUCLEOTIDE SEQUENCE</scope>
    <source>
        <strain evidence="1">P08H-3</strain>
    </source>
</reference>
<comment type="caution">
    <text evidence="1">The sequence shown here is derived from an EMBL/GenBank/DDBJ whole genome shotgun (WGS) entry which is preliminary data.</text>
</comment>
<dbReference type="EMBL" id="JAODUP010000669">
    <property type="protein sequence ID" value="KAK2145599.1"/>
    <property type="molecule type" value="Genomic_DNA"/>
</dbReference>
<dbReference type="AlphaFoldDB" id="A0AAD9MWH9"/>
<keyword evidence="2" id="KW-1185">Reference proteome</keyword>
<evidence type="ECO:0000313" key="2">
    <source>
        <dbReference type="Proteomes" id="UP001208570"/>
    </source>
</evidence>
<accession>A0AAD9MWH9</accession>
<dbReference type="Proteomes" id="UP001208570">
    <property type="component" value="Unassembled WGS sequence"/>
</dbReference>